<feature type="region of interest" description="Disordered" evidence="2">
    <location>
        <begin position="1210"/>
        <end position="1241"/>
    </location>
</feature>
<dbReference type="Proteomes" id="UP000683360">
    <property type="component" value="Unassembled WGS sequence"/>
</dbReference>
<dbReference type="Gene3D" id="3.60.10.10">
    <property type="entry name" value="Endonuclease/exonuclease/phosphatase"/>
    <property type="match status" value="1"/>
</dbReference>
<feature type="compositionally biased region" description="Polar residues" evidence="2">
    <location>
        <begin position="727"/>
        <end position="755"/>
    </location>
</feature>
<dbReference type="InterPro" id="IPR036514">
    <property type="entry name" value="SGNH_hydro_sf"/>
</dbReference>
<feature type="region of interest" description="Disordered" evidence="2">
    <location>
        <begin position="726"/>
        <end position="755"/>
    </location>
</feature>
<reference evidence="3" key="1">
    <citation type="submission" date="2021-03" db="EMBL/GenBank/DDBJ databases">
        <authorList>
            <person name="Bekaert M."/>
        </authorList>
    </citation>
    <scope>NUCLEOTIDE SEQUENCE</scope>
</reference>
<keyword evidence="1" id="KW-0175">Coiled coil</keyword>
<name>A0A8S3RCS4_MYTED</name>
<evidence type="ECO:0000256" key="1">
    <source>
        <dbReference type="SAM" id="Coils"/>
    </source>
</evidence>
<feature type="compositionally biased region" description="Low complexity" evidence="2">
    <location>
        <begin position="1228"/>
        <end position="1241"/>
    </location>
</feature>
<feature type="compositionally biased region" description="Basic and acidic residues" evidence="2">
    <location>
        <begin position="1210"/>
        <end position="1226"/>
    </location>
</feature>
<evidence type="ECO:0000313" key="3">
    <source>
        <dbReference type="EMBL" id="CAG2204373.1"/>
    </source>
</evidence>
<dbReference type="CDD" id="cd00229">
    <property type="entry name" value="SGNH_hydrolase"/>
    <property type="match status" value="1"/>
</dbReference>
<accession>A0A8S3RCS4</accession>
<proteinExistence type="predicted"/>
<dbReference type="SUPFAM" id="SSF56219">
    <property type="entry name" value="DNase I-like"/>
    <property type="match status" value="1"/>
</dbReference>
<feature type="coiled-coil region" evidence="1">
    <location>
        <begin position="370"/>
        <end position="404"/>
    </location>
</feature>
<evidence type="ECO:0000313" key="4">
    <source>
        <dbReference type="Proteomes" id="UP000683360"/>
    </source>
</evidence>
<evidence type="ECO:0000256" key="2">
    <source>
        <dbReference type="SAM" id="MobiDB-lite"/>
    </source>
</evidence>
<keyword evidence="4" id="KW-1185">Reference proteome</keyword>
<dbReference type="EMBL" id="CAJPWZ010000944">
    <property type="protein sequence ID" value="CAG2204373.1"/>
    <property type="molecule type" value="Genomic_DNA"/>
</dbReference>
<comment type="caution">
    <text evidence="3">The sequence shown here is derived from an EMBL/GenBank/DDBJ whole genome shotgun (WGS) entry which is preliminary data.</text>
</comment>
<sequence length="1812" mass="207223">MEKALKSLSKHPFGDHSQCNKSWCRFITNPREVYKSLPNGKPIKDQKLKETLTEVFDSYINHAEKLASLGSTQANESFNKTVGSKAPKSHHYSGSDSLNYRVAGSVLQKNIGYTYWSNSYAASELREGDSYSSCVALKSHDITEIPAPRIPPADVEISDDVAYVCFDLETTELEAVWKIEKFNTSVSGSLDTKLLFRSQHPGLSSYSQQSLVSHFLQQEYSAHNAMDDGTEDEINIDSNKLLTFHLYPTTFLITVQGTHYLSWAKTEFQYLQSILDNHFKLDNTVTNCEHNSLLDSSNTEYNDFINHLDKSETKPIKISTPRIVTPKTHASVINKQSAENILASLQLLESKVCEVSNTCAGLKDDNPIDNNSYDNKISELNQNLNDLKENQQKLEKELHGLVLSSSQTKKQYVSTAVLEKKFVDFQKSILTKINLQTNEATFKENSELKKALTDLELSNSKLKTQNEALEDKNQFLKKKISDLEKQQHEIHAHAAEMQYEANVSTQNRFTELTSLNDDMTVTPISEKNREQQYIKKNDENSISKEKPHFLDLEIIIDSHGNGLLASKLYRNVQSKIKVLGPGKKNIKGAGEAILQTTNKDTRHIVLGVGSNDLSIKTTTLCVNEMKTLIDDTKNSHTHSKIHVLPTFDRVKQSHFNRKAKEFNEEIQKYCENQSDVEFILNNDIIGTNTSIFQDDGIHFNQLGKKYLVRILKTHLNPVFGLKPYNEYKTSNSTNKTPNRNYRQNHSYGRQNNDNQSYRQNYMYNENQNPYDYYSQQYHNANNGRSNQSEVILSGDFNARTGGLNDFIQNDGVNDNFTDCPVPEDYTPDLPLERNQLDQKNNLHGNLLVNICKSSQMRIVNGRFLGDSLGYFTFYNSNGKSTVDYMLTSQNLFYTINNFMVKPPTDLSDHCLIALNIFNFKNSKEIDKEELWSLPGKFKWADQSKDIYIDALLEEKSVEDILSLNKLIDDNNFNDIDFLVNKTNEIYLEAAKKSVSFKANLKKSIMQRHTKKAKPKKVWMSNDCLLLRKEVRSLGNRLAKAPNNNALRLTYCNCKREYNKLKNKLKKDFFHSLIKQINEINPKNTKEFWGSINNYKKKNNNCEPAISAKEWEIHYKNLLASSNNDKTDTNQNIENKNQNFSNTSLNVPITCKEIKDCIKKLKKGKSGGPDLIINEFLKWANCPTYDKIWVPAPVLQFTDIKKYKVDSDSERFEHSQRHSEGKKHETENLSNRSYIDSDSSSLPSLDIITDPINVCTMEKSNSDDDSVEKNPQLVINISSSTDLSNDSSDSLTIREKEDMEQFAKQLTVKEACKLILKGDKEDYVSSVPVDCIETSTFVIDTLALKDRDDLRIHMAGAMKNNRVQRDFVSVHISDGEISNISVLKKKPSVMRNSVYRLTRTYWMSKNTKGFKRRLYELHDSAGKPTRFAILQYVVEGDVPIFTNVHGNTKTGNTPYVRTSKRVLADIGEHLDAGKRAKETFDVIFEDAGGMKHVSSPLELPRNTKQIYNVKQTQKSAVAGKDRDSMFQLIKACKDQQSLADPYIRVVQCAPEFCCICSSDLQLMEMDMFLTNPSECTIMGIDPTFNLGEFVVTPIVYKNLKLIHRRTGECPTFLGPVLIHQTKTERAFDFFASSIVSLRNTLADTLFIGTDDECSIFNSFSRYMPISKNMQCQRHVRLNLERKLHTLGINNPYTNQFIKDIFDKNVGLADCLTDTDFENKLLELKPIWNLRECESRKTTEPAFYTWFLKYKKNLVQNCLLLPLRISCGFGFSHYTTNANESLNNRLKQKTDYQENEVTVFCTKMRELADEPKMN</sequence>
<gene>
    <name evidence="3" type="ORF">MEDL_18795</name>
</gene>
<organism evidence="3 4">
    <name type="scientific">Mytilus edulis</name>
    <name type="common">Blue mussel</name>
    <dbReference type="NCBI Taxonomy" id="6550"/>
    <lineage>
        <taxon>Eukaryota</taxon>
        <taxon>Metazoa</taxon>
        <taxon>Spiralia</taxon>
        <taxon>Lophotrochozoa</taxon>
        <taxon>Mollusca</taxon>
        <taxon>Bivalvia</taxon>
        <taxon>Autobranchia</taxon>
        <taxon>Pteriomorphia</taxon>
        <taxon>Mytilida</taxon>
        <taxon>Mytiloidea</taxon>
        <taxon>Mytilidae</taxon>
        <taxon>Mytilinae</taxon>
        <taxon>Mytilus</taxon>
    </lineage>
</organism>
<dbReference type="InterPro" id="IPR036691">
    <property type="entry name" value="Endo/exonu/phosph_ase_sf"/>
</dbReference>
<dbReference type="SUPFAM" id="SSF52266">
    <property type="entry name" value="SGNH hydrolase"/>
    <property type="match status" value="1"/>
</dbReference>
<dbReference type="Gene3D" id="3.40.50.1110">
    <property type="entry name" value="SGNH hydrolase"/>
    <property type="match status" value="1"/>
</dbReference>
<dbReference type="OrthoDB" id="8052050at2759"/>
<protein>
    <submittedName>
        <fullName evidence="3">Uncharacterized protein</fullName>
    </submittedName>
</protein>
<feature type="coiled-coil region" evidence="1">
    <location>
        <begin position="445"/>
        <end position="486"/>
    </location>
</feature>